<dbReference type="InterPro" id="IPR019775">
    <property type="entry name" value="WD40_repeat_CS"/>
</dbReference>
<dbReference type="PANTHER" id="PTHR22847">
    <property type="entry name" value="WD40 REPEAT PROTEIN"/>
    <property type="match status" value="1"/>
</dbReference>
<dbReference type="PROSITE" id="PS00678">
    <property type="entry name" value="WD_REPEATS_1"/>
    <property type="match status" value="1"/>
</dbReference>
<evidence type="ECO:0000256" key="1">
    <source>
        <dbReference type="ARBA" id="ARBA00022574"/>
    </source>
</evidence>
<proteinExistence type="predicted"/>
<dbReference type="InterPro" id="IPR036322">
    <property type="entry name" value="WD40_repeat_dom_sf"/>
</dbReference>
<evidence type="ECO:0000256" key="2">
    <source>
        <dbReference type="ARBA" id="ARBA00022737"/>
    </source>
</evidence>
<comment type="caution">
    <text evidence="4">The sequence shown here is derived from an EMBL/GenBank/DDBJ whole genome shotgun (WGS) entry which is preliminary data.</text>
</comment>
<evidence type="ECO:0000313" key="4">
    <source>
        <dbReference type="EMBL" id="KAL0483947.1"/>
    </source>
</evidence>
<reference evidence="4 5" key="1">
    <citation type="submission" date="2024-03" db="EMBL/GenBank/DDBJ databases">
        <title>The Acrasis kona genome and developmental transcriptomes reveal deep origins of eukaryotic multicellular pathways.</title>
        <authorList>
            <person name="Sheikh S."/>
            <person name="Fu C.-J."/>
            <person name="Brown M.W."/>
            <person name="Baldauf S.L."/>
        </authorList>
    </citation>
    <scope>NUCLEOTIDE SEQUENCE [LARGE SCALE GENOMIC DNA]</scope>
    <source>
        <strain evidence="4 5">ATCC MYA-3509</strain>
    </source>
</reference>
<gene>
    <name evidence="4" type="ORF">AKO1_004522</name>
</gene>
<evidence type="ECO:0000256" key="3">
    <source>
        <dbReference type="PROSITE-ProRule" id="PRU00221"/>
    </source>
</evidence>
<feature type="repeat" description="WD" evidence="3">
    <location>
        <begin position="109"/>
        <end position="150"/>
    </location>
</feature>
<dbReference type="InterPro" id="IPR015943">
    <property type="entry name" value="WD40/YVTN_repeat-like_dom_sf"/>
</dbReference>
<feature type="repeat" description="WD" evidence="3">
    <location>
        <begin position="67"/>
        <end position="108"/>
    </location>
</feature>
<keyword evidence="2" id="KW-0677">Repeat</keyword>
<dbReference type="EMBL" id="JAOPGA020001001">
    <property type="protein sequence ID" value="KAL0483947.1"/>
    <property type="molecule type" value="Genomic_DNA"/>
</dbReference>
<dbReference type="Pfam" id="PF00400">
    <property type="entry name" value="WD40"/>
    <property type="match status" value="3"/>
</dbReference>
<protein>
    <submittedName>
        <fullName evidence="4">HET-E1</fullName>
    </submittedName>
</protein>
<keyword evidence="5" id="KW-1185">Reference proteome</keyword>
<dbReference type="SUPFAM" id="SSF50978">
    <property type="entry name" value="WD40 repeat-like"/>
    <property type="match status" value="1"/>
</dbReference>
<dbReference type="PANTHER" id="PTHR22847:SF637">
    <property type="entry name" value="WD REPEAT DOMAIN 5B"/>
    <property type="match status" value="1"/>
</dbReference>
<dbReference type="Gene3D" id="2.130.10.10">
    <property type="entry name" value="YVTN repeat-like/Quinoprotein amine dehydrogenase"/>
    <property type="match status" value="2"/>
</dbReference>
<dbReference type="Proteomes" id="UP001431209">
    <property type="component" value="Unassembled WGS sequence"/>
</dbReference>
<dbReference type="AlphaFoldDB" id="A0AAW2Z2B7"/>
<evidence type="ECO:0000313" key="5">
    <source>
        <dbReference type="Proteomes" id="UP001431209"/>
    </source>
</evidence>
<sequence length="319" mass="35398">MNLCVNNHEGIHVLNYDESKVLYQLKPARDIIMMRTWNNFLCFANTVYPSVSPISVHEINGQRRSTLYGNHLAVLSLVDIQQTNIIASGSGDNSVRLWNIEYGKCIHDMDHHHGSVTCLLNIPGTQHLYSGSEDCTLKKWDMEHGSCEVTMNEHSSTINSIINISKQILSSDEQNMIQVWDGQSNKCTSSIKSSHHNELLGMIKVSDTVFCTFDRSSVSGWDLSNTSKPLFTTKGTNPKRYNDETIVLSVNDLVCLVNLGGSVEKTFSGHDGKVKSIKKIDDSKLVSCSSGGEVIIWSVDDGSYKNITIDNGEPLITIV</sequence>
<dbReference type="SMART" id="SM00320">
    <property type="entry name" value="WD40"/>
    <property type="match status" value="4"/>
</dbReference>
<dbReference type="InterPro" id="IPR001680">
    <property type="entry name" value="WD40_rpt"/>
</dbReference>
<accession>A0AAW2Z2B7</accession>
<organism evidence="4 5">
    <name type="scientific">Acrasis kona</name>
    <dbReference type="NCBI Taxonomy" id="1008807"/>
    <lineage>
        <taxon>Eukaryota</taxon>
        <taxon>Discoba</taxon>
        <taxon>Heterolobosea</taxon>
        <taxon>Tetramitia</taxon>
        <taxon>Eutetramitia</taxon>
        <taxon>Acrasidae</taxon>
        <taxon>Acrasis</taxon>
    </lineage>
</organism>
<dbReference type="InterPro" id="IPR020472">
    <property type="entry name" value="WD40_PAC1"/>
</dbReference>
<dbReference type="PROSITE" id="PS50082">
    <property type="entry name" value="WD_REPEATS_2"/>
    <property type="match status" value="2"/>
</dbReference>
<dbReference type="PRINTS" id="PR00320">
    <property type="entry name" value="GPROTEINBRPT"/>
</dbReference>
<name>A0AAW2Z2B7_9EUKA</name>
<keyword evidence="1 3" id="KW-0853">WD repeat</keyword>
<dbReference type="GO" id="GO:1990234">
    <property type="term" value="C:transferase complex"/>
    <property type="evidence" value="ECO:0007669"/>
    <property type="project" value="UniProtKB-ARBA"/>
</dbReference>